<proteinExistence type="predicted"/>
<sequence length="96" mass="9986">MADNRAGADARGTIDLLVSNPIGRCQLLLAKFATLPLGTILLAEGTGVCLVVLGTVAEMRFPKDNVATAMLHRELLGESRCAGAGGRIGQNRAEPV</sequence>
<name>A0ABY2JBJ5_9MICO</name>
<reference evidence="1 2" key="1">
    <citation type="submission" date="2019-03" db="EMBL/GenBank/DDBJ databases">
        <title>Genomics of glacier-inhabiting Cryobacterium strains.</title>
        <authorList>
            <person name="Liu Q."/>
            <person name="Xin Y.-H."/>
        </authorList>
    </citation>
    <scope>NUCLEOTIDE SEQUENCE [LARGE SCALE GENOMIC DNA]</scope>
    <source>
        <strain evidence="1 2">TMT2-16</strain>
    </source>
</reference>
<organism evidence="1 2">
    <name type="scientific">Cryobacterium sandaracinum</name>
    <dbReference type="NCBI Taxonomy" id="1259247"/>
    <lineage>
        <taxon>Bacteria</taxon>
        <taxon>Bacillati</taxon>
        <taxon>Actinomycetota</taxon>
        <taxon>Actinomycetes</taxon>
        <taxon>Micrococcales</taxon>
        <taxon>Microbacteriaceae</taxon>
        <taxon>Cryobacterium</taxon>
    </lineage>
</organism>
<dbReference type="Proteomes" id="UP000297851">
    <property type="component" value="Unassembled WGS sequence"/>
</dbReference>
<accession>A0ABY2JBJ5</accession>
<keyword evidence="2" id="KW-1185">Reference proteome</keyword>
<gene>
    <name evidence="1" type="ORF">E3T25_09290</name>
</gene>
<evidence type="ECO:0000313" key="2">
    <source>
        <dbReference type="Proteomes" id="UP000297851"/>
    </source>
</evidence>
<comment type="caution">
    <text evidence="1">The sequence shown here is derived from an EMBL/GenBank/DDBJ whole genome shotgun (WGS) entry which is preliminary data.</text>
</comment>
<dbReference type="RefSeq" id="WP_134373841.1">
    <property type="nucleotide sequence ID" value="NZ_SOGO01000026.1"/>
</dbReference>
<protein>
    <submittedName>
        <fullName evidence="1">Uncharacterized protein</fullName>
    </submittedName>
</protein>
<dbReference type="EMBL" id="SOGO01000026">
    <property type="protein sequence ID" value="TFD02201.1"/>
    <property type="molecule type" value="Genomic_DNA"/>
</dbReference>
<evidence type="ECO:0000313" key="1">
    <source>
        <dbReference type="EMBL" id="TFD02201.1"/>
    </source>
</evidence>